<dbReference type="OrthoDB" id="495728at2"/>
<gene>
    <name evidence="5" type="ORF">FED44_29270</name>
</gene>
<proteinExistence type="inferred from homology"/>
<reference evidence="5" key="1">
    <citation type="submission" date="2019-05" db="EMBL/GenBank/DDBJ databases">
        <title>Isolation, diversity and antifungal activity of Actinobacteria from wheat.</title>
        <authorList>
            <person name="Yu B."/>
        </authorList>
    </citation>
    <scope>NUCLEOTIDE SEQUENCE [LARGE SCALE GENOMIC DNA]</scope>
    <source>
        <strain evidence="5">NEAU-HEGS1-5</strain>
    </source>
</reference>
<dbReference type="InterPro" id="IPR022770">
    <property type="entry name" value="IucA/IucC-like_C"/>
</dbReference>
<feature type="domain" description="Aerobactin siderophore biosynthesis IucA/IucC N-terminal" evidence="3">
    <location>
        <begin position="170"/>
        <end position="380"/>
    </location>
</feature>
<dbReference type="GO" id="GO:0019290">
    <property type="term" value="P:siderophore biosynthetic process"/>
    <property type="evidence" value="ECO:0007669"/>
    <property type="project" value="InterPro"/>
</dbReference>
<comment type="pathway">
    <text evidence="1">Siderophore biosynthesis.</text>
</comment>
<comment type="similarity">
    <text evidence="2">Belongs to the IucA/IucC family.</text>
</comment>
<dbReference type="GO" id="GO:0016881">
    <property type="term" value="F:acid-amino acid ligase activity"/>
    <property type="evidence" value="ECO:0007669"/>
    <property type="project" value="UniProtKB-ARBA"/>
</dbReference>
<accession>A0A5R8YKZ8</accession>
<dbReference type="Pfam" id="PF04183">
    <property type="entry name" value="IucA_IucC"/>
    <property type="match status" value="1"/>
</dbReference>
<name>A0A5R8YKZ8_9ACTN</name>
<evidence type="ECO:0000259" key="4">
    <source>
        <dbReference type="Pfam" id="PF06276"/>
    </source>
</evidence>
<evidence type="ECO:0000259" key="3">
    <source>
        <dbReference type="Pfam" id="PF04183"/>
    </source>
</evidence>
<dbReference type="InterPro" id="IPR037455">
    <property type="entry name" value="LucA/IucC-like"/>
</dbReference>
<dbReference type="EMBL" id="VANP01000015">
    <property type="protein sequence ID" value="TLP53649.1"/>
    <property type="molecule type" value="Genomic_DNA"/>
</dbReference>
<evidence type="ECO:0000256" key="1">
    <source>
        <dbReference type="ARBA" id="ARBA00004924"/>
    </source>
</evidence>
<dbReference type="Gene3D" id="1.10.510.40">
    <property type="match status" value="1"/>
</dbReference>
<organism evidence="5 6">
    <name type="scientific">Microbispora triticiradicis</name>
    <dbReference type="NCBI Taxonomy" id="2200763"/>
    <lineage>
        <taxon>Bacteria</taxon>
        <taxon>Bacillati</taxon>
        <taxon>Actinomycetota</taxon>
        <taxon>Actinomycetes</taxon>
        <taxon>Streptosporangiales</taxon>
        <taxon>Streptosporangiaceae</taxon>
        <taxon>Microbispora</taxon>
    </lineage>
</organism>
<comment type="caution">
    <text evidence="5">The sequence shown here is derived from an EMBL/GenBank/DDBJ whole genome shotgun (WGS) entry which is preliminary data.</text>
</comment>
<dbReference type="PANTHER" id="PTHR34384:SF5">
    <property type="entry name" value="L-2,3-DIAMINOPROPANOATE--CITRATE LIGASE"/>
    <property type="match status" value="1"/>
</dbReference>
<protein>
    <submittedName>
        <fullName evidence="5">Iron transporter</fullName>
    </submittedName>
</protein>
<keyword evidence="6" id="KW-1185">Reference proteome</keyword>
<evidence type="ECO:0000313" key="6">
    <source>
        <dbReference type="Proteomes" id="UP000309033"/>
    </source>
</evidence>
<dbReference type="InterPro" id="IPR007310">
    <property type="entry name" value="Aerobactin_biosyn_IucA/IucC_N"/>
</dbReference>
<evidence type="ECO:0000313" key="5">
    <source>
        <dbReference type="EMBL" id="TLP53649.1"/>
    </source>
</evidence>
<evidence type="ECO:0000256" key="2">
    <source>
        <dbReference type="ARBA" id="ARBA00007832"/>
    </source>
</evidence>
<dbReference type="AlphaFoldDB" id="A0A5R8YKZ8"/>
<dbReference type="Proteomes" id="UP000309033">
    <property type="component" value="Unassembled WGS sequence"/>
</dbReference>
<dbReference type="PANTHER" id="PTHR34384">
    <property type="entry name" value="L-2,3-DIAMINOPROPANOATE--CITRATE LIGASE"/>
    <property type="match status" value="1"/>
</dbReference>
<dbReference type="Pfam" id="PF06276">
    <property type="entry name" value="FhuF"/>
    <property type="match status" value="1"/>
</dbReference>
<feature type="domain" description="Aerobactin siderophore biosynthesis IucA/IucC-like C-terminal" evidence="4">
    <location>
        <begin position="400"/>
        <end position="578"/>
    </location>
</feature>
<sequence>MVVAGTLVAKERTGARDVNKFYGTTGPNYLRGARSVDPTAADLTAAELTASDLAAEETALGALLRCWLREVGGPRGDVRAAGPHLTLRVAGTPVRVRARGGIALRFDGPPEYLAEGRWRPLGLPSLLDLVVGDLDGDNEEFADQVRAGRDATAAILAARERAAPPADPWLASEQALVAGHPFHPAPKARAGDGWLDYAPEAHARFAPRLLGVRADLVAQEGDTTALGGFGEAPPGYLPLPAHPWQLRLLAAELREPLADGRLVDLGPGARMVVPTSSVRTVYDPGAGVCLKFSLDMRITNCVRKNAWYELAGAVELTRRLAPVFELLDKRFPGTRWLPEPGYRSAALGTRLLEGLSVIVRTGPWALCGPGVTPVLAAALAAGGEGVPEAVLVRRAADPVAWFEAYVERVAYPVLDSYVRHGVVLEPHVQNVLVGFDADGLPAEVVFRDLEGTKLVTGRHDLTGLRDEVAGSLSYDAGRGWDRVAYCLFVNHLAEVAATVAATVADAATDRTADAGGDRLLRDLWAAARASLERYVADHAPSHAADCEALVPLTRLLAGAPLPAKANLTVRWARAADRDAGYVHVANPLAPPGPRLGPLWPEPTHARGRG</sequence>